<dbReference type="Proteomes" id="UP000006643">
    <property type="component" value="Unassembled WGS sequence"/>
</dbReference>
<dbReference type="OrthoDB" id="2154776at2759"/>
<feature type="domain" description="Crinkler effector protein N-terminal" evidence="5">
    <location>
        <begin position="62"/>
        <end position="127"/>
    </location>
</feature>
<evidence type="ECO:0000259" key="5">
    <source>
        <dbReference type="Pfam" id="PF20147"/>
    </source>
</evidence>
<sequence length="881" mass="98848">MSAHTIRNGYDRVNEIVGSRGCKTIPYFPAYVRVQHFILIPESAGSRNYGYFVLCRRRCDWDAFAVDIDENKRVYALKDAVKEKNASTITCHARNLQLFLAKKKKGAGVWLTENDVKDGVSDTSNLKLLGVAGAPLSLVGLSEKDVKFVCTLEDVESMNTPVHVLVVAPGITTTVEVRERKDEMLMAELAYYQRLGQEIQNKCHSCCGAILDKIDTMYEEGSHLMPFICVEGSSGMGKSQLAFSLGGEGRKHPRPWFYWPLLSAGKEMQRVYRNFSSIATAFESVVKKDGLEKIPKAEILNCASLFYSRQELYTYGFIIELLRYCSSADVGAQMIRVENKTFEVAKRRLKDVIDARTKMKVLPFFILDEMTPNGEIPNMMKLAAFQRNVFRACGLVVIIMGTDTKISSLVSQSQHSRTGSHWWMTAVSNFPTYQTIPFEDPAKEESWQKVIKLHPVVKDIADNSRGLFSRYFVDAVVQFAPEEVAGNKIFALADMLDAALKAVYVKTQDAKGFMSTETGRDAQLMALSYTNASVEPPDYAISATSGDDDRSEPPLKKSKVGVQSMHVHFANLVDEEITDVVVSGGRLKKGDGTPWMPICRFPVIEEDVLLYLAVLGGKEFSAYYDYNTGKKFSTAGVFDEFRKRIGTEPHGNKNALRNNYCEFENLVAHALFCASRKNGVRGIAFNEFFLAMVDEFQDEFNPTEFKASALLERYAGLKNKFAETMIPFVAPPNVRWPDYILGACGAGDGDCNFGHLVRAKDSERLDCYVMVPGSDNPLFVCECKHWNKKLDSGAMEKIIEGLNAEYTGRDGQRKPKWHSWDLALVFCYELTQFQQKKIGAWKKFHGTGIVTVDCKTWVKKWIIEPGAGEKLVIVLQTGSLF</sequence>
<dbReference type="Pfam" id="PF20147">
    <property type="entry name" value="Crinkler"/>
    <property type="match status" value="1"/>
</dbReference>
<protein>
    <submittedName>
        <fullName evidence="6">Crinkler (CRN) family protein, missing secretion signal peptide</fullName>
    </submittedName>
</protein>
<dbReference type="InParanoid" id="D0N3T7"/>
<evidence type="ECO:0000313" key="6">
    <source>
        <dbReference type="EMBL" id="EEY69041.1"/>
    </source>
</evidence>
<dbReference type="GO" id="GO:0043657">
    <property type="term" value="C:host cell"/>
    <property type="evidence" value="ECO:0007669"/>
    <property type="project" value="UniProtKB-SubCell"/>
</dbReference>
<dbReference type="VEuPathDB" id="FungiDB:PITG_05212"/>
<evidence type="ECO:0000256" key="1">
    <source>
        <dbReference type="ARBA" id="ARBA00004340"/>
    </source>
</evidence>
<accession>D0N3T7</accession>
<keyword evidence="3" id="KW-0964">Secreted</keyword>
<evidence type="ECO:0000256" key="3">
    <source>
        <dbReference type="ARBA" id="ARBA00022525"/>
    </source>
</evidence>
<dbReference type="KEGG" id="pif:PITG_05212"/>
<dbReference type="AlphaFoldDB" id="D0N3T7"/>
<dbReference type="GO" id="GO:0005576">
    <property type="term" value="C:extracellular region"/>
    <property type="evidence" value="ECO:0007669"/>
    <property type="project" value="UniProtKB-SubCell"/>
</dbReference>
<name>D0N3T7_PHYIT</name>
<comment type="subcellular location">
    <subcellularLocation>
        <location evidence="1">Host cell</location>
    </subcellularLocation>
    <subcellularLocation>
        <location evidence="2">Secreted</location>
    </subcellularLocation>
</comment>
<feature type="region of interest" description="Disordered" evidence="4">
    <location>
        <begin position="538"/>
        <end position="557"/>
    </location>
</feature>
<dbReference type="InterPro" id="IPR045379">
    <property type="entry name" value="Crinkler_N"/>
</dbReference>
<dbReference type="eggNOG" id="ENOG502SB6I">
    <property type="taxonomic scope" value="Eukaryota"/>
</dbReference>
<dbReference type="GeneID" id="9466054"/>
<proteinExistence type="predicted"/>
<dbReference type="EMBL" id="DS028124">
    <property type="protein sequence ID" value="EEY69041.1"/>
    <property type="molecule type" value="Genomic_DNA"/>
</dbReference>
<evidence type="ECO:0000256" key="2">
    <source>
        <dbReference type="ARBA" id="ARBA00004613"/>
    </source>
</evidence>
<dbReference type="HOGENOM" id="CLU_018082_0_0_1"/>
<evidence type="ECO:0000313" key="7">
    <source>
        <dbReference type="Proteomes" id="UP000006643"/>
    </source>
</evidence>
<organism evidence="6 7">
    <name type="scientific">Phytophthora infestans (strain T30-4)</name>
    <name type="common">Potato late blight agent</name>
    <dbReference type="NCBI Taxonomy" id="403677"/>
    <lineage>
        <taxon>Eukaryota</taxon>
        <taxon>Sar</taxon>
        <taxon>Stramenopiles</taxon>
        <taxon>Oomycota</taxon>
        <taxon>Peronosporomycetes</taxon>
        <taxon>Peronosporales</taxon>
        <taxon>Peronosporaceae</taxon>
        <taxon>Phytophthora</taxon>
    </lineage>
</organism>
<keyword evidence="7" id="KW-1185">Reference proteome</keyword>
<evidence type="ECO:0000256" key="4">
    <source>
        <dbReference type="SAM" id="MobiDB-lite"/>
    </source>
</evidence>
<reference evidence="7" key="1">
    <citation type="journal article" date="2009" name="Nature">
        <title>Genome sequence and analysis of the Irish potato famine pathogen Phytophthora infestans.</title>
        <authorList>
            <consortium name="The Broad Institute Genome Sequencing Platform"/>
            <person name="Haas B.J."/>
            <person name="Kamoun S."/>
            <person name="Zody M.C."/>
            <person name="Jiang R.H."/>
            <person name="Handsaker R.E."/>
            <person name="Cano L.M."/>
            <person name="Grabherr M."/>
            <person name="Kodira C.D."/>
            <person name="Raffaele S."/>
            <person name="Torto-Alalibo T."/>
            <person name="Bozkurt T.O."/>
            <person name="Ah-Fong A.M."/>
            <person name="Alvarado L."/>
            <person name="Anderson V.L."/>
            <person name="Armstrong M.R."/>
            <person name="Avrova A."/>
            <person name="Baxter L."/>
            <person name="Beynon J."/>
            <person name="Boevink P.C."/>
            <person name="Bollmann S.R."/>
            <person name="Bos J.I."/>
            <person name="Bulone V."/>
            <person name="Cai G."/>
            <person name="Cakir C."/>
            <person name="Carrington J.C."/>
            <person name="Chawner M."/>
            <person name="Conti L."/>
            <person name="Costanzo S."/>
            <person name="Ewan R."/>
            <person name="Fahlgren N."/>
            <person name="Fischbach M.A."/>
            <person name="Fugelstad J."/>
            <person name="Gilroy E.M."/>
            <person name="Gnerre S."/>
            <person name="Green P.J."/>
            <person name="Grenville-Briggs L.J."/>
            <person name="Griffith J."/>
            <person name="Grunwald N.J."/>
            <person name="Horn K."/>
            <person name="Horner N.R."/>
            <person name="Hu C.H."/>
            <person name="Huitema E."/>
            <person name="Jeong D.H."/>
            <person name="Jones A.M."/>
            <person name="Jones J.D."/>
            <person name="Jones R.W."/>
            <person name="Karlsson E.K."/>
            <person name="Kunjeti S.G."/>
            <person name="Lamour K."/>
            <person name="Liu Z."/>
            <person name="Ma L."/>
            <person name="Maclean D."/>
            <person name="Chibucos M.C."/>
            <person name="McDonald H."/>
            <person name="McWalters J."/>
            <person name="Meijer H.J."/>
            <person name="Morgan W."/>
            <person name="Morris P.F."/>
            <person name="Munro C.A."/>
            <person name="O'Neill K."/>
            <person name="Ospina-Giraldo M."/>
            <person name="Pinzon A."/>
            <person name="Pritchard L."/>
            <person name="Ramsahoye B."/>
            <person name="Ren Q."/>
            <person name="Restrepo S."/>
            <person name="Roy S."/>
            <person name="Sadanandom A."/>
            <person name="Savidor A."/>
            <person name="Schornack S."/>
            <person name="Schwartz D.C."/>
            <person name="Schumann U.D."/>
            <person name="Schwessinger B."/>
            <person name="Seyer L."/>
            <person name="Sharpe T."/>
            <person name="Silvar C."/>
            <person name="Song J."/>
            <person name="Studholme D.J."/>
            <person name="Sykes S."/>
            <person name="Thines M."/>
            <person name="van de Vondervoort P.J."/>
            <person name="Phuntumart V."/>
            <person name="Wawra S."/>
            <person name="Weide R."/>
            <person name="Win J."/>
            <person name="Young C."/>
            <person name="Zhou S."/>
            <person name="Fry W."/>
            <person name="Meyers B.C."/>
            <person name="van West P."/>
            <person name="Ristaino J."/>
            <person name="Govers F."/>
            <person name="Birch P.R."/>
            <person name="Whisson S.C."/>
            <person name="Judelson H.S."/>
            <person name="Nusbaum C."/>
        </authorList>
    </citation>
    <scope>NUCLEOTIDE SEQUENCE [LARGE SCALE GENOMIC DNA]</scope>
    <source>
        <strain evidence="7">T30-4</strain>
    </source>
</reference>
<dbReference type="RefSeq" id="XP_002998895.1">
    <property type="nucleotide sequence ID" value="XM_002998849.1"/>
</dbReference>
<gene>
    <name evidence="6" type="ORF">PITG_05212</name>
</gene>